<evidence type="ECO:0000256" key="1">
    <source>
        <dbReference type="ARBA" id="ARBA00004117"/>
    </source>
</evidence>
<evidence type="ECO:0000256" key="5">
    <source>
        <dbReference type="ARBA" id="ARBA00024934"/>
    </source>
</evidence>
<dbReference type="PANTHER" id="PTHR30435">
    <property type="entry name" value="FLAGELLAR PROTEIN"/>
    <property type="match status" value="1"/>
</dbReference>
<dbReference type="Pfam" id="PF00460">
    <property type="entry name" value="Flg_bb_rod"/>
    <property type="match status" value="1"/>
</dbReference>
<sequence length="137" mass="15146">MAGFLETPILRSLEKGLDAASTRHQVIADNLANVDTPGYKRKEVQFEDELAAIIDREASGMTGKRTDPRHIPLNRGTGDLSARVVTQEGESFRNDGNNVDVDREMALLAKNSLWYNGMINQISHKLSGIKNVLQGVR</sequence>
<accession>A0A845L5M7</accession>
<evidence type="ECO:0000313" key="8">
    <source>
        <dbReference type="EMBL" id="MZP30529.1"/>
    </source>
</evidence>
<dbReference type="InterPro" id="IPR001444">
    <property type="entry name" value="Flag_bb_rod_N"/>
</dbReference>
<dbReference type="PIRSF" id="PIRSF002889">
    <property type="entry name" value="Rod_FlgB"/>
    <property type="match status" value="1"/>
</dbReference>
<evidence type="ECO:0000313" key="9">
    <source>
        <dbReference type="Proteomes" id="UP000463470"/>
    </source>
</evidence>
<dbReference type="InterPro" id="IPR019776">
    <property type="entry name" value="Flagellar_basal_body_rod_CS"/>
</dbReference>
<keyword evidence="8" id="KW-0282">Flagellum</keyword>
<dbReference type="OrthoDB" id="9792068at2"/>
<dbReference type="AlphaFoldDB" id="A0A845L5M7"/>
<comment type="function">
    <text evidence="5 6">Structural component of flagellum, the bacterial motility apparatus. Part of the rod structure of flagellar basal body.</text>
</comment>
<gene>
    <name evidence="8" type="primary">flgB</name>
    <name evidence="8" type="ORF">GTO91_12470</name>
</gene>
<dbReference type="PROSITE" id="PS00588">
    <property type="entry name" value="FLAGELLA_BB_ROD"/>
    <property type="match status" value="1"/>
</dbReference>
<dbReference type="PANTHER" id="PTHR30435:SF12">
    <property type="entry name" value="FLAGELLAR BASAL BODY ROD PROTEIN FLGB"/>
    <property type="match status" value="1"/>
</dbReference>
<evidence type="ECO:0000256" key="6">
    <source>
        <dbReference type="PIRNR" id="PIRNR002889"/>
    </source>
</evidence>
<comment type="subunit">
    <text evidence="6">The basal body constitutes a major portion of the flagellar organelle and consists of a number of rings mounted on a central rod.</text>
</comment>
<comment type="caution">
    <text evidence="8">The sequence shown here is derived from an EMBL/GenBank/DDBJ whole genome shotgun (WGS) entry which is preliminary data.</text>
</comment>
<keyword evidence="8" id="KW-0969">Cilium</keyword>
<evidence type="ECO:0000259" key="7">
    <source>
        <dbReference type="Pfam" id="PF00460"/>
    </source>
</evidence>
<dbReference type="RefSeq" id="WP_161259054.1">
    <property type="nucleotide sequence ID" value="NZ_WXEY01000015.1"/>
</dbReference>
<dbReference type="GO" id="GO:0030694">
    <property type="term" value="C:bacterial-type flagellum basal body, rod"/>
    <property type="evidence" value="ECO:0007669"/>
    <property type="project" value="InterPro"/>
</dbReference>
<comment type="similarity">
    <text evidence="2 6">Belongs to the flagella basal body rod proteins family.</text>
</comment>
<evidence type="ECO:0000256" key="2">
    <source>
        <dbReference type="ARBA" id="ARBA00009677"/>
    </source>
</evidence>
<keyword evidence="9" id="KW-1185">Reference proteome</keyword>
<dbReference type="GO" id="GO:0071978">
    <property type="term" value="P:bacterial-type flagellum-dependent swarming motility"/>
    <property type="evidence" value="ECO:0007669"/>
    <property type="project" value="TreeGrafter"/>
</dbReference>
<organism evidence="8 9">
    <name type="scientific">Heliomicrobium undosum</name>
    <dbReference type="NCBI Taxonomy" id="121734"/>
    <lineage>
        <taxon>Bacteria</taxon>
        <taxon>Bacillati</taxon>
        <taxon>Bacillota</taxon>
        <taxon>Clostridia</taxon>
        <taxon>Eubacteriales</taxon>
        <taxon>Heliobacteriaceae</taxon>
        <taxon>Heliomicrobium</taxon>
    </lineage>
</organism>
<comment type="subcellular location">
    <subcellularLocation>
        <location evidence="1 6">Bacterial flagellum basal body</location>
    </subcellularLocation>
</comment>
<evidence type="ECO:0000256" key="3">
    <source>
        <dbReference type="ARBA" id="ARBA00014376"/>
    </source>
</evidence>
<reference evidence="8 9" key="1">
    <citation type="submission" date="2020-01" db="EMBL/GenBank/DDBJ databases">
        <title>Whole-genome sequence of Heliobacterium undosum DSM 13378.</title>
        <authorList>
            <person name="Kyndt J.A."/>
            <person name="Meyer T.E."/>
        </authorList>
    </citation>
    <scope>NUCLEOTIDE SEQUENCE [LARGE SCALE GENOMIC DNA]</scope>
    <source>
        <strain evidence="8 9">DSM 13378</strain>
    </source>
</reference>
<feature type="domain" description="Flagellar basal body rod protein N-terminal" evidence="7">
    <location>
        <begin position="10"/>
        <end position="40"/>
    </location>
</feature>
<protein>
    <recommendedName>
        <fullName evidence="3 6">Flagellar basal body rod protein FlgB</fullName>
    </recommendedName>
</protein>
<dbReference type="Proteomes" id="UP000463470">
    <property type="component" value="Unassembled WGS sequence"/>
</dbReference>
<dbReference type="EMBL" id="WXEY01000015">
    <property type="protein sequence ID" value="MZP30529.1"/>
    <property type="molecule type" value="Genomic_DNA"/>
</dbReference>
<evidence type="ECO:0000256" key="4">
    <source>
        <dbReference type="ARBA" id="ARBA00023143"/>
    </source>
</evidence>
<proteinExistence type="inferred from homology"/>
<keyword evidence="4 6" id="KW-0975">Bacterial flagellum</keyword>
<dbReference type="InterPro" id="IPR006300">
    <property type="entry name" value="FlgB"/>
</dbReference>
<keyword evidence="8" id="KW-0966">Cell projection</keyword>
<dbReference type="NCBIfam" id="TIGR01396">
    <property type="entry name" value="FlgB"/>
    <property type="match status" value="1"/>
</dbReference>
<name>A0A845L5M7_9FIRM</name>